<evidence type="ECO:0000259" key="2">
    <source>
        <dbReference type="PROSITE" id="PS51222"/>
    </source>
</evidence>
<sequence>MVKGKKQKKAAAPALVPAEKKIKKAQNKGKAPASVAAPSAPTHSAAHTDGGAASGGRKEGGSEKRVGGFIFLCSTKTKPECYKHRVFGLPKGRLEVVEKIKRGAKLFLFDFERKLLYGVYKATSDGGLNLDASAFNGKFPAQVKFKIDKDCLPLPEDSFKQAIKENYHMGKFDPELSFQQVKSLLLLFRPVTSMQLSSIPQVVANRDRPLPPDERYRGHHYSSPPLQTEPRYAPPMVSRLPHDPYIRSTHVTRPPPVMEPHQYRPSRLSSHTGPYYPAGVHLPPPNDAYYQHVAMTEFLPGDDVYFQPASGMPPRNDVHPATGSYHNADARIYYRENPPDRYRAVPLRADLFHVTEPAAASAYAEPPSWQTQWAPVYDDSNRRNTGSLHRAISGRGDVPNLPRSSLYSFAGVVPGYR</sequence>
<organism evidence="3">
    <name type="scientific">Anthurium amnicola</name>
    <dbReference type="NCBI Taxonomy" id="1678845"/>
    <lineage>
        <taxon>Eukaryota</taxon>
        <taxon>Viridiplantae</taxon>
        <taxon>Streptophyta</taxon>
        <taxon>Embryophyta</taxon>
        <taxon>Tracheophyta</taxon>
        <taxon>Spermatophyta</taxon>
        <taxon>Magnoliopsida</taxon>
        <taxon>Liliopsida</taxon>
        <taxon>Araceae</taxon>
        <taxon>Pothoideae</taxon>
        <taxon>Potheae</taxon>
        <taxon>Anthurium</taxon>
    </lineage>
</organism>
<dbReference type="Pfam" id="PF10539">
    <property type="entry name" value="Dev_Cell_Death"/>
    <property type="match status" value="1"/>
</dbReference>
<dbReference type="SMART" id="SM00767">
    <property type="entry name" value="DCD"/>
    <property type="match status" value="1"/>
</dbReference>
<proteinExistence type="predicted"/>
<dbReference type="PANTHER" id="PTHR46444:SF19">
    <property type="entry name" value="OS02G0745600 PROTEIN"/>
    <property type="match status" value="1"/>
</dbReference>
<dbReference type="PANTHER" id="PTHR46444">
    <property type="entry name" value="DCD (DEVELOPMENT AND CELL DEATH) DOMAIN PROTEIN-RELATED"/>
    <property type="match status" value="1"/>
</dbReference>
<dbReference type="PROSITE" id="PS51222">
    <property type="entry name" value="DCD"/>
    <property type="match status" value="1"/>
</dbReference>
<evidence type="ECO:0000313" key="3">
    <source>
        <dbReference type="EMBL" id="JAT60418.1"/>
    </source>
</evidence>
<reference evidence="3" key="1">
    <citation type="submission" date="2015-07" db="EMBL/GenBank/DDBJ databases">
        <title>Transcriptome Assembly of Anthurium amnicola.</title>
        <authorList>
            <person name="Suzuki J."/>
        </authorList>
    </citation>
    <scope>NUCLEOTIDE SEQUENCE</scope>
</reference>
<name>A0A1D1Z0J3_9ARAE</name>
<feature type="region of interest" description="Disordered" evidence="1">
    <location>
        <begin position="1"/>
        <end position="62"/>
    </location>
</feature>
<feature type="domain" description="DCD" evidence="2">
    <location>
        <begin position="64"/>
        <end position="190"/>
    </location>
</feature>
<feature type="compositionally biased region" description="Basic and acidic residues" evidence="1">
    <location>
        <begin position="205"/>
        <end position="216"/>
    </location>
</feature>
<accession>A0A1D1Z0J3</accession>
<dbReference type="AlphaFoldDB" id="A0A1D1Z0J3"/>
<feature type="region of interest" description="Disordered" evidence="1">
    <location>
        <begin position="205"/>
        <end position="232"/>
    </location>
</feature>
<evidence type="ECO:0000256" key="1">
    <source>
        <dbReference type="SAM" id="MobiDB-lite"/>
    </source>
</evidence>
<dbReference type="InterPro" id="IPR013989">
    <property type="entry name" value="Dev_and_cell_death_domain"/>
</dbReference>
<protein>
    <submittedName>
        <fullName evidence="3">B2 protein</fullName>
    </submittedName>
</protein>
<feature type="compositionally biased region" description="Low complexity" evidence="1">
    <location>
        <begin position="28"/>
        <end position="51"/>
    </location>
</feature>
<gene>
    <name evidence="3" type="primary">B2_13</name>
    <name evidence="3" type="ORF">g.102061</name>
</gene>
<dbReference type="EMBL" id="GDJX01007518">
    <property type="protein sequence ID" value="JAT60418.1"/>
    <property type="molecule type" value="Transcribed_RNA"/>
</dbReference>